<name>A0A915A516_PARUN</name>
<protein>
    <submittedName>
        <fullName evidence="2">Uncharacterized protein</fullName>
    </submittedName>
</protein>
<accession>A0A915A516</accession>
<dbReference type="AlphaFoldDB" id="A0A915A516"/>
<evidence type="ECO:0000313" key="2">
    <source>
        <dbReference type="WBParaSite" id="PgR001X_g123_t01"/>
    </source>
</evidence>
<proteinExistence type="predicted"/>
<dbReference type="Proteomes" id="UP000887569">
    <property type="component" value="Unplaced"/>
</dbReference>
<reference evidence="2" key="1">
    <citation type="submission" date="2022-11" db="UniProtKB">
        <authorList>
            <consortium name="WormBaseParasite"/>
        </authorList>
    </citation>
    <scope>IDENTIFICATION</scope>
</reference>
<sequence>MLNIPNDAAHTLDQAIRLSMSLFVPLRYLPPSGTRQRNPEEASTKLVDTIVNKGEVVSKDNLEEQVETTPSEVTLIHDKFLLSSKQYGDLWVEYIVGDSVALTKKLNVEVKQKGTMLFLSDALHLHKPRMISPTAREN</sequence>
<organism evidence="1 2">
    <name type="scientific">Parascaris univalens</name>
    <name type="common">Nematode worm</name>
    <dbReference type="NCBI Taxonomy" id="6257"/>
    <lineage>
        <taxon>Eukaryota</taxon>
        <taxon>Metazoa</taxon>
        <taxon>Ecdysozoa</taxon>
        <taxon>Nematoda</taxon>
        <taxon>Chromadorea</taxon>
        <taxon>Rhabditida</taxon>
        <taxon>Spirurina</taxon>
        <taxon>Ascaridomorpha</taxon>
        <taxon>Ascaridoidea</taxon>
        <taxon>Ascarididae</taxon>
        <taxon>Parascaris</taxon>
    </lineage>
</organism>
<dbReference type="WBParaSite" id="PgR001X_g123_t01">
    <property type="protein sequence ID" value="PgR001X_g123_t01"/>
    <property type="gene ID" value="PgR001X_g123"/>
</dbReference>
<keyword evidence="1" id="KW-1185">Reference proteome</keyword>
<evidence type="ECO:0000313" key="1">
    <source>
        <dbReference type="Proteomes" id="UP000887569"/>
    </source>
</evidence>